<dbReference type="EMBL" id="BAAANY010000043">
    <property type="protein sequence ID" value="GAA1719368.1"/>
    <property type="molecule type" value="Genomic_DNA"/>
</dbReference>
<evidence type="ECO:0000256" key="4">
    <source>
        <dbReference type="ARBA" id="ARBA00022679"/>
    </source>
</evidence>
<dbReference type="Gene3D" id="1.20.5.1930">
    <property type="match status" value="1"/>
</dbReference>
<evidence type="ECO:0000256" key="7">
    <source>
        <dbReference type="ARBA" id="ARBA00022840"/>
    </source>
</evidence>
<dbReference type="InterPro" id="IPR011712">
    <property type="entry name" value="Sig_transdc_His_kin_sub3_dim/P"/>
</dbReference>
<comment type="caution">
    <text evidence="12">The sequence shown here is derived from an EMBL/GenBank/DDBJ whole genome shotgun (WGS) entry which is preliminary data.</text>
</comment>
<evidence type="ECO:0000256" key="2">
    <source>
        <dbReference type="ARBA" id="ARBA00012438"/>
    </source>
</evidence>
<keyword evidence="5" id="KW-0547">Nucleotide-binding</keyword>
<organism evidence="12 13">
    <name type="scientific">Fodinicola feengrottensis</name>
    <dbReference type="NCBI Taxonomy" id="435914"/>
    <lineage>
        <taxon>Bacteria</taxon>
        <taxon>Bacillati</taxon>
        <taxon>Actinomycetota</taxon>
        <taxon>Actinomycetes</taxon>
        <taxon>Mycobacteriales</taxon>
        <taxon>Fodinicola</taxon>
    </lineage>
</organism>
<evidence type="ECO:0000256" key="9">
    <source>
        <dbReference type="SAM" id="Phobius"/>
    </source>
</evidence>
<evidence type="ECO:0000313" key="13">
    <source>
        <dbReference type="Proteomes" id="UP001500618"/>
    </source>
</evidence>
<keyword evidence="13" id="KW-1185">Reference proteome</keyword>
<evidence type="ECO:0000256" key="5">
    <source>
        <dbReference type="ARBA" id="ARBA00022741"/>
    </source>
</evidence>
<comment type="catalytic activity">
    <reaction evidence="1">
        <text>ATP + protein L-histidine = ADP + protein N-phospho-L-histidine.</text>
        <dbReference type="EC" id="2.7.13.3"/>
    </reaction>
</comment>
<evidence type="ECO:0000259" key="11">
    <source>
        <dbReference type="Pfam" id="PF07730"/>
    </source>
</evidence>
<keyword evidence="9" id="KW-0812">Transmembrane</keyword>
<name>A0ABN2J746_9ACTN</name>
<dbReference type="CDD" id="cd16917">
    <property type="entry name" value="HATPase_UhpB-NarQ-NarX-like"/>
    <property type="match status" value="1"/>
</dbReference>
<dbReference type="InterPro" id="IPR036890">
    <property type="entry name" value="HATPase_C_sf"/>
</dbReference>
<keyword evidence="3" id="KW-0597">Phosphoprotein</keyword>
<feature type="domain" description="Signal transduction histidine kinase subgroup 3 dimerisation and phosphoacceptor" evidence="11">
    <location>
        <begin position="132"/>
        <end position="196"/>
    </location>
</feature>
<keyword evidence="8" id="KW-0902">Two-component regulatory system</keyword>
<dbReference type="InterPro" id="IPR050482">
    <property type="entry name" value="Sensor_HK_TwoCompSys"/>
</dbReference>
<dbReference type="PANTHER" id="PTHR24421">
    <property type="entry name" value="NITRATE/NITRITE SENSOR PROTEIN NARX-RELATED"/>
    <property type="match status" value="1"/>
</dbReference>
<evidence type="ECO:0000256" key="6">
    <source>
        <dbReference type="ARBA" id="ARBA00022777"/>
    </source>
</evidence>
<dbReference type="Pfam" id="PF07730">
    <property type="entry name" value="HisKA_3"/>
    <property type="match status" value="1"/>
</dbReference>
<protein>
    <recommendedName>
        <fullName evidence="2">histidine kinase</fullName>
        <ecNumber evidence="2">2.7.13.3</ecNumber>
    </recommendedName>
</protein>
<dbReference type="PANTHER" id="PTHR24421:SF10">
    <property type="entry name" value="NITRATE_NITRITE SENSOR PROTEIN NARQ"/>
    <property type="match status" value="1"/>
</dbReference>
<evidence type="ECO:0000256" key="3">
    <source>
        <dbReference type="ARBA" id="ARBA00022553"/>
    </source>
</evidence>
<keyword evidence="7" id="KW-0067">ATP-binding</keyword>
<dbReference type="Gene3D" id="3.30.565.10">
    <property type="entry name" value="Histidine kinase-like ATPase, C-terminal domain"/>
    <property type="match status" value="1"/>
</dbReference>
<keyword evidence="6" id="KW-0418">Kinase</keyword>
<accession>A0ABN2J746</accession>
<gene>
    <name evidence="12" type="ORF">GCM10009765_79680</name>
</gene>
<sequence length="335" mass="36082">MLPADAAVLIALFAVVDQHRITVSLAATAVALLALFGWSSYVDAVSPAAKAFSSQQVSFAKPVYKNLQLDPHGTHVPTSWGGFDVLVLILCLGWLAGQAPRHRRAYLEEALRHAADGERDQVRLAALAVAAERARISRELHDVVAHSLSVMVVQAQGGAAALDSESPDTRLALDAIVDTGRQSLAEMRRLLDVLQDSPDRSVDWRPQPGTRQLPSLIDRIRDTGMPVDFSVDGVVRALPPTIDVSAYRIAQEALTNVVKHAGPDPCAAVRLRYEDSQILLEVTDHGTGPTEPIEPGHGVRGMRERAALLGGDLEVGPKPDGGYRVWVRLPTTVVP</sequence>
<evidence type="ECO:0000313" key="12">
    <source>
        <dbReference type="EMBL" id="GAA1719368.1"/>
    </source>
</evidence>
<evidence type="ECO:0000256" key="1">
    <source>
        <dbReference type="ARBA" id="ARBA00000085"/>
    </source>
</evidence>
<keyword evidence="9" id="KW-0472">Membrane</keyword>
<keyword evidence="4" id="KW-0808">Transferase</keyword>
<reference evidence="12 13" key="1">
    <citation type="journal article" date="2019" name="Int. J. Syst. Evol. Microbiol.">
        <title>The Global Catalogue of Microorganisms (GCM) 10K type strain sequencing project: providing services to taxonomists for standard genome sequencing and annotation.</title>
        <authorList>
            <consortium name="The Broad Institute Genomics Platform"/>
            <consortium name="The Broad Institute Genome Sequencing Center for Infectious Disease"/>
            <person name="Wu L."/>
            <person name="Ma J."/>
        </authorList>
    </citation>
    <scope>NUCLEOTIDE SEQUENCE [LARGE SCALE GENOMIC DNA]</scope>
    <source>
        <strain evidence="12 13">JCM 14718</strain>
    </source>
</reference>
<evidence type="ECO:0000259" key="10">
    <source>
        <dbReference type="Pfam" id="PF02518"/>
    </source>
</evidence>
<dbReference type="SUPFAM" id="SSF55874">
    <property type="entry name" value="ATPase domain of HSP90 chaperone/DNA topoisomerase II/histidine kinase"/>
    <property type="match status" value="1"/>
</dbReference>
<feature type="domain" description="Histidine kinase/HSP90-like ATPase" evidence="10">
    <location>
        <begin position="246"/>
        <end position="331"/>
    </location>
</feature>
<proteinExistence type="predicted"/>
<dbReference type="Pfam" id="PF02518">
    <property type="entry name" value="HATPase_c"/>
    <property type="match status" value="1"/>
</dbReference>
<feature type="transmembrane region" description="Helical" evidence="9">
    <location>
        <begin position="79"/>
        <end position="97"/>
    </location>
</feature>
<dbReference type="InterPro" id="IPR003594">
    <property type="entry name" value="HATPase_dom"/>
</dbReference>
<dbReference type="Proteomes" id="UP001500618">
    <property type="component" value="Unassembled WGS sequence"/>
</dbReference>
<keyword evidence="9" id="KW-1133">Transmembrane helix</keyword>
<dbReference type="EC" id="2.7.13.3" evidence="2"/>
<evidence type="ECO:0000256" key="8">
    <source>
        <dbReference type="ARBA" id="ARBA00023012"/>
    </source>
</evidence>